<proteinExistence type="predicted"/>
<evidence type="ECO:0000313" key="2">
    <source>
        <dbReference type="EMBL" id="SFR54433.1"/>
    </source>
</evidence>
<keyword evidence="3" id="KW-1185">Reference proteome</keyword>
<dbReference type="SUPFAM" id="SSF88713">
    <property type="entry name" value="Glycoside hydrolase/deacetylase"/>
    <property type="match status" value="1"/>
</dbReference>
<dbReference type="GO" id="GO:0005975">
    <property type="term" value="P:carbohydrate metabolic process"/>
    <property type="evidence" value="ECO:0007669"/>
    <property type="project" value="InterPro"/>
</dbReference>
<dbReference type="Proteomes" id="UP000199659">
    <property type="component" value="Unassembled WGS sequence"/>
</dbReference>
<sequence>MIALTFDDGPTEITPLVLDKLEKYNVTASFFLIGENITEETKPTLQRELDLRCEINNHSWSHPNMTTLTKEEVQMEIQKTNEKIYEMTGILPAFFRPPYIEVNDMMYETIAFPFICGIGCQDWDSSVGVQKRVETILNTVQDGDIILLHDCRENIFTVEALDILIPELLKRGYTFATVSQLFAEKGVCPDVTYKLWTNVGK</sequence>
<dbReference type="AlphaFoldDB" id="A0A1I6HIY2"/>
<dbReference type="InterPro" id="IPR050248">
    <property type="entry name" value="Polysacc_deacetylase_ArnD"/>
</dbReference>
<dbReference type="RefSeq" id="WP_242940416.1">
    <property type="nucleotide sequence ID" value="NZ_FOYZ01000001.1"/>
</dbReference>
<reference evidence="2 3" key="1">
    <citation type="submission" date="2016-10" db="EMBL/GenBank/DDBJ databases">
        <authorList>
            <person name="de Groot N.N."/>
        </authorList>
    </citation>
    <scope>NUCLEOTIDE SEQUENCE [LARGE SCALE GENOMIC DNA]</scope>
    <source>
        <strain evidence="2 3">743A</strain>
    </source>
</reference>
<dbReference type="InterPro" id="IPR011330">
    <property type="entry name" value="Glyco_hydro/deAcase_b/a-brl"/>
</dbReference>
<evidence type="ECO:0000313" key="3">
    <source>
        <dbReference type="Proteomes" id="UP000199659"/>
    </source>
</evidence>
<accession>A0A1I6HIY2</accession>
<organism evidence="2 3">
    <name type="scientific">Anaeromicropila populeti</name>
    <dbReference type="NCBI Taxonomy" id="37658"/>
    <lineage>
        <taxon>Bacteria</taxon>
        <taxon>Bacillati</taxon>
        <taxon>Bacillota</taxon>
        <taxon>Clostridia</taxon>
        <taxon>Lachnospirales</taxon>
        <taxon>Lachnospiraceae</taxon>
        <taxon>Anaeromicropila</taxon>
    </lineage>
</organism>
<dbReference type="PROSITE" id="PS51677">
    <property type="entry name" value="NODB"/>
    <property type="match status" value="1"/>
</dbReference>
<dbReference type="PANTHER" id="PTHR10587:SF125">
    <property type="entry name" value="POLYSACCHARIDE DEACETYLASE YHEN-RELATED"/>
    <property type="match status" value="1"/>
</dbReference>
<dbReference type="Pfam" id="PF01522">
    <property type="entry name" value="Polysacc_deac_1"/>
    <property type="match status" value="1"/>
</dbReference>
<dbReference type="PANTHER" id="PTHR10587">
    <property type="entry name" value="GLYCOSYL TRANSFERASE-RELATED"/>
    <property type="match status" value="1"/>
</dbReference>
<protein>
    <submittedName>
        <fullName evidence="2">Peptidoglycan/xylan/chitin deacetylase, PgdA/CDA1 family</fullName>
    </submittedName>
</protein>
<dbReference type="Gene3D" id="3.20.20.370">
    <property type="entry name" value="Glycoside hydrolase/deacetylase"/>
    <property type="match status" value="1"/>
</dbReference>
<evidence type="ECO:0000259" key="1">
    <source>
        <dbReference type="PROSITE" id="PS51677"/>
    </source>
</evidence>
<gene>
    <name evidence="2" type="ORF">SAMN05661086_00029</name>
</gene>
<dbReference type="GO" id="GO:0016810">
    <property type="term" value="F:hydrolase activity, acting on carbon-nitrogen (but not peptide) bonds"/>
    <property type="evidence" value="ECO:0007669"/>
    <property type="project" value="InterPro"/>
</dbReference>
<feature type="domain" description="NodB homology" evidence="1">
    <location>
        <begin position="1"/>
        <end position="176"/>
    </location>
</feature>
<dbReference type="EMBL" id="FOYZ01000001">
    <property type="protein sequence ID" value="SFR54433.1"/>
    <property type="molecule type" value="Genomic_DNA"/>
</dbReference>
<dbReference type="InterPro" id="IPR002509">
    <property type="entry name" value="NODB_dom"/>
</dbReference>
<name>A0A1I6HIY2_9FIRM</name>
<dbReference type="STRING" id="37658.SAMN05661086_00029"/>